<dbReference type="InterPro" id="IPR056647">
    <property type="entry name" value="DUF7745"/>
</dbReference>
<dbReference type="InterPro" id="IPR043502">
    <property type="entry name" value="DNA/RNA_pol_sf"/>
</dbReference>
<evidence type="ECO:0000259" key="1">
    <source>
        <dbReference type="Pfam" id="PF24924"/>
    </source>
</evidence>
<evidence type="ECO:0000313" key="2">
    <source>
        <dbReference type="EMBL" id="KAI5413495.1"/>
    </source>
</evidence>
<dbReference type="Proteomes" id="UP001058974">
    <property type="component" value="Chromosome 5"/>
</dbReference>
<evidence type="ECO:0000313" key="3">
    <source>
        <dbReference type="Proteomes" id="UP001058974"/>
    </source>
</evidence>
<protein>
    <recommendedName>
        <fullName evidence="1">DUF7745 domain-containing protein</fullName>
    </recommendedName>
</protein>
<dbReference type="CDD" id="cd00303">
    <property type="entry name" value="retropepsin_like"/>
    <property type="match status" value="1"/>
</dbReference>
<dbReference type="Gramene" id="Psat05G0789900-T1">
    <property type="protein sequence ID" value="KAI5413495.1"/>
    <property type="gene ID" value="KIW84_057899"/>
</dbReference>
<organism evidence="2 3">
    <name type="scientific">Pisum sativum</name>
    <name type="common">Garden pea</name>
    <name type="synonym">Lathyrus oleraceus</name>
    <dbReference type="NCBI Taxonomy" id="3888"/>
    <lineage>
        <taxon>Eukaryota</taxon>
        <taxon>Viridiplantae</taxon>
        <taxon>Streptophyta</taxon>
        <taxon>Embryophyta</taxon>
        <taxon>Tracheophyta</taxon>
        <taxon>Spermatophyta</taxon>
        <taxon>Magnoliopsida</taxon>
        <taxon>eudicotyledons</taxon>
        <taxon>Gunneridae</taxon>
        <taxon>Pentapetalae</taxon>
        <taxon>rosids</taxon>
        <taxon>fabids</taxon>
        <taxon>Fabales</taxon>
        <taxon>Fabaceae</taxon>
        <taxon>Papilionoideae</taxon>
        <taxon>50 kb inversion clade</taxon>
        <taxon>NPAAA clade</taxon>
        <taxon>Hologalegina</taxon>
        <taxon>IRL clade</taxon>
        <taxon>Fabeae</taxon>
        <taxon>Lathyrus</taxon>
    </lineage>
</organism>
<reference evidence="2 3" key="1">
    <citation type="journal article" date="2022" name="Nat. Genet.">
        <title>Improved pea reference genome and pan-genome highlight genomic features and evolutionary characteristics.</title>
        <authorList>
            <person name="Yang T."/>
            <person name="Liu R."/>
            <person name="Luo Y."/>
            <person name="Hu S."/>
            <person name="Wang D."/>
            <person name="Wang C."/>
            <person name="Pandey M.K."/>
            <person name="Ge S."/>
            <person name="Xu Q."/>
            <person name="Li N."/>
            <person name="Li G."/>
            <person name="Huang Y."/>
            <person name="Saxena R.K."/>
            <person name="Ji Y."/>
            <person name="Li M."/>
            <person name="Yan X."/>
            <person name="He Y."/>
            <person name="Liu Y."/>
            <person name="Wang X."/>
            <person name="Xiang C."/>
            <person name="Varshney R.K."/>
            <person name="Ding H."/>
            <person name="Gao S."/>
            <person name="Zong X."/>
        </authorList>
    </citation>
    <scope>NUCLEOTIDE SEQUENCE [LARGE SCALE GENOMIC DNA]</scope>
    <source>
        <strain evidence="2 3">cv. Zhongwan 6</strain>
    </source>
</reference>
<dbReference type="InterPro" id="IPR021109">
    <property type="entry name" value="Peptidase_aspartic_dom_sf"/>
</dbReference>
<dbReference type="PANTHER" id="PTHR48154">
    <property type="entry name" value="PROTEIN, PUTATIVE-RELATED"/>
    <property type="match status" value="1"/>
</dbReference>
<dbReference type="PANTHER" id="PTHR48154:SF1">
    <property type="entry name" value="PROTEIN, PUTATIVE-RELATED"/>
    <property type="match status" value="1"/>
</dbReference>
<dbReference type="SUPFAM" id="SSF56672">
    <property type="entry name" value="DNA/RNA polymerases"/>
    <property type="match status" value="1"/>
</dbReference>
<dbReference type="AlphaFoldDB" id="A0A9D5API0"/>
<gene>
    <name evidence="2" type="ORF">KIW84_057899</name>
</gene>
<accession>A0A9D5API0</accession>
<dbReference type="Pfam" id="PF24924">
    <property type="entry name" value="DUF7745"/>
    <property type="match status" value="1"/>
</dbReference>
<dbReference type="Gene3D" id="3.10.10.10">
    <property type="entry name" value="HIV Type 1 Reverse Transcriptase, subunit A, domain 1"/>
    <property type="match status" value="1"/>
</dbReference>
<keyword evidence="3" id="KW-1185">Reference proteome</keyword>
<dbReference type="EMBL" id="JAMSHJ010000005">
    <property type="protein sequence ID" value="KAI5413495.1"/>
    <property type="molecule type" value="Genomic_DNA"/>
</dbReference>
<proteinExistence type="predicted"/>
<feature type="domain" description="DUF7745" evidence="1">
    <location>
        <begin position="21"/>
        <end position="359"/>
    </location>
</feature>
<sequence length="914" mass="104450">MERQRRNTKKYSFRQPDLKELRNLTSYVLDPLGFKARFRKLLPLLTTQVDEGLMSVLVQFYDPLYRCFTFPDFQLLPTLEEYAYLVGIPILDQLSFSGLERVPTSQEIADMLHIDESLIGAHMTTKGGIQGLPSEFLIAQATVYGKAMSEDAFEAIFVLLIYGLVLFPNIDKFVDVNAIRIFSTLNPVPTLLGDTYFSLHTRNAKDGGSIVCCLPLLYKWFIYHLPQTVAFKENKECLRWSTRLMSLTNDDISWYNHVYDGVQIIDSCGEFSNVPLLGTCGGINYNPVLARRQLGFPLKDKPNNILLEGVFFQDGKDPQGLKSRMVRAWHKIHRKGRKELGPKNCIALEPYTVWVRKRASEYLMPYEYPRPTPMIMAGPSTLPKQGVEELIDEDRSRAWIREREELLQQIKEKDALIEFLEHQVIDDPDDVWTSLLPRSSKFWKRRYDRLAKEKADMEAAYEREVKRLRTSYLPVFCFQSLALWSNSVSFIYFEDKLTHRYCTRANISRLMDHLEQENREPMRQSGVVVKAFDGSRKIVIGEVDLPVKIGPSDFQITFQVMDIHPLYSCLLGRPWIHEAGVVTSTLHQKLKFVKNKKLVVVGGERALLVSHLSSFSYIDAEVEVGTPFQALSIAEPIEKRTPSFASYKDAKLAIERGATTGLGKMIELEDNKSRAGIGFSSDTFNKQGLFKSGGFIHTGLDEEAVAVLEEDTEDSGNFIIPGGVCNNWVAVDIPTVVHKSTLISRPIEHNDPTPSPNFEFPVFEAEEDDVEEIPDEITRLLEHEEKIIQPHLENLETVNLGSEDCVREVKIGALLEESVKKGLIKLLREYVDVFAWSYEDMPGLDTDIVQHFLPWKPECVPVKQKLKRTHLDMAVKIKKEVHKQIDAGFLVTSIYPQWVANIVPVPKKYGKFRI</sequence>
<comment type="caution">
    <text evidence="2">The sequence shown here is derived from an EMBL/GenBank/DDBJ whole genome shotgun (WGS) entry which is preliminary data.</text>
</comment>
<dbReference type="Gene3D" id="2.40.70.10">
    <property type="entry name" value="Acid Proteases"/>
    <property type="match status" value="1"/>
</dbReference>
<name>A0A9D5API0_PEA</name>